<organism evidence="7 8">
    <name type="scientific">Anaerotruncus colihominis</name>
    <dbReference type="NCBI Taxonomy" id="169435"/>
    <lineage>
        <taxon>Bacteria</taxon>
        <taxon>Bacillati</taxon>
        <taxon>Bacillota</taxon>
        <taxon>Clostridia</taxon>
        <taxon>Eubacteriales</taxon>
        <taxon>Oscillospiraceae</taxon>
        <taxon>Anaerotruncus</taxon>
    </lineage>
</organism>
<evidence type="ECO:0000313" key="8">
    <source>
        <dbReference type="Proteomes" id="UP000095765"/>
    </source>
</evidence>
<keyword evidence="4 6" id="KW-0732">Signal</keyword>
<dbReference type="PANTHER" id="PTHR30632:SF0">
    <property type="entry name" value="SULFATE-BINDING PROTEIN"/>
    <property type="match status" value="1"/>
</dbReference>
<dbReference type="NCBIfam" id="TIGR01256">
    <property type="entry name" value="modA"/>
    <property type="match status" value="1"/>
</dbReference>
<keyword evidence="3 5" id="KW-0479">Metal-binding</keyword>
<evidence type="ECO:0000256" key="6">
    <source>
        <dbReference type="SAM" id="SignalP"/>
    </source>
</evidence>
<dbReference type="GO" id="GO:0046872">
    <property type="term" value="F:metal ion binding"/>
    <property type="evidence" value="ECO:0007669"/>
    <property type="project" value="UniProtKB-KW"/>
</dbReference>
<comment type="similarity">
    <text evidence="1">Belongs to the bacterial solute-binding protein ModA family.</text>
</comment>
<evidence type="ECO:0000313" key="7">
    <source>
        <dbReference type="EMBL" id="CUP23768.1"/>
    </source>
</evidence>
<feature type="binding site" evidence="5">
    <location>
        <position position="226"/>
    </location>
    <ligand>
        <name>molybdate</name>
        <dbReference type="ChEBI" id="CHEBI:36264"/>
    </ligand>
</feature>
<evidence type="ECO:0000256" key="2">
    <source>
        <dbReference type="ARBA" id="ARBA00022505"/>
    </source>
</evidence>
<protein>
    <submittedName>
        <fullName evidence="7">Molybdate-binding periplasmic protein</fullName>
    </submittedName>
</protein>
<evidence type="ECO:0000256" key="5">
    <source>
        <dbReference type="PIRSR" id="PIRSR004846-1"/>
    </source>
</evidence>
<feature type="binding site" evidence="5">
    <location>
        <position position="102"/>
    </location>
    <ligand>
        <name>molybdate</name>
        <dbReference type="ChEBI" id="CHEBI:36264"/>
    </ligand>
</feature>
<dbReference type="CDD" id="cd13537">
    <property type="entry name" value="PBP2_YvgL_like"/>
    <property type="match status" value="1"/>
</dbReference>
<dbReference type="GO" id="GO:0030973">
    <property type="term" value="F:molybdate ion binding"/>
    <property type="evidence" value="ECO:0007669"/>
    <property type="project" value="UniProtKB-ARBA"/>
</dbReference>
<feature type="binding site" evidence="5">
    <location>
        <position position="181"/>
    </location>
    <ligand>
        <name>molybdate</name>
        <dbReference type="ChEBI" id="CHEBI:36264"/>
    </ligand>
</feature>
<gene>
    <name evidence="7" type="primary">modA</name>
    <name evidence="7" type="ORF">ERS852551_00192</name>
</gene>
<dbReference type="GO" id="GO:0015689">
    <property type="term" value="P:molybdate ion transport"/>
    <property type="evidence" value="ECO:0007669"/>
    <property type="project" value="InterPro"/>
</dbReference>
<proteinExistence type="inferred from homology"/>
<feature type="binding site" evidence="5">
    <location>
        <position position="73"/>
    </location>
    <ligand>
        <name>molybdate</name>
        <dbReference type="ChEBI" id="CHEBI:36264"/>
    </ligand>
</feature>
<dbReference type="Pfam" id="PF13531">
    <property type="entry name" value="SBP_bac_11"/>
    <property type="match status" value="1"/>
</dbReference>
<name>A0A174LNZ0_9FIRM</name>
<dbReference type="PROSITE" id="PS51257">
    <property type="entry name" value="PROKAR_LIPOPROTEIN"/>
    <property type="match status" value="1"/>
</dbReference>
<evidence type="ECO:0000256" key="3">
    <source>
        <dbReference type="ARBA" id="ARBA00022723"/>
    </source>
</evidence>
<dbReference type="AlphaFoldDB" id="A0A174LNZ0"/>
<feature type="binding site" evidence="5">
    <location>
        <position position="208"/>
    </location>
    <ligand>
        <name>molybdate</name>
        <dbReference type="ChEBI" id="CHEBI:36264"/>
    </ligand>
</feature>
<accession>A0A174LNZ0</accession>
<keyword evidence="2 5" id="KW-0500">Molybdenum</keyword>
<feature type="chain" id="PRO_5038979655" evidence="6">
    <location>
        <begin position="21"/>
        <end position="292"/>
    </location>
</feature>
<dbReference type="InterPro" id="IPR005950">
    <property type="entry name" value="ModA"/>
</dbReference>
<dbReference type="SUPFAM" id="SSF53850">
    <property type="entry name" value="Periplasmic binding protein-like II"/>
    <property type="match status" value="1"/>
</dbReference>
<dbReference type="RefSeq" id="WP_341420313.1">
    <property type="nucleotide sequence ID" value="NZ_CABIWA010000002.1"/>
</dbReference>
<evidence type="ECO:0000256" key="4">
    <source>
        <dbReference type="ARBA" id="ARBA00022729"/>
    </source>
</evidence>
<dbReference type="PANTHER" id="PTHR30632">
    <property type="entry name" value="MOLYBDATE-BINDING PERIPLASMIC PROTEIN"/>
    <property type="match status" value="1"/>
</dbReference>
<feature type="signal peptide" evidence="6">
    <location>
        <begin position="1"/>
        <end position="20"/>
    </location>
</feature>
<dbReference type="InterPro" id="IPR050682">
    <property type="entry name" value="ModA/WtpA"/>
</dbReference>
<evidence type="ECO:0000256" key="1">
    <source>
        <dbReference type="ARBA" id="ARBA00009175"/>
    </source>
</evidence>
<dbReference type="InterPro" id="IPR041879">
    <property type="entry name" value="YvgL-like_PBP2"/>
</dbReference>
<dbReference type="Gene3D" id="3.40.190.10">
    <property type="entry name" value="Periplasmic binding protein-like II"/>
    <property type="match status" value="2"/>
</dbReference>
<dbReference type="PIRSF" id="PIRSF004846">
    <property type="entry name" value="ModA"/>
    <property type="match status" value="1"/>
</dbReference>
<reference evidence="7 8" key="1">
    <citation type="submission" date="2015-09" db="EMBL/GenBank/DDBJ databases">
        <authorList>
            <consortium name="Pathogen Informatics"/>
        </authorList>
    </citation>
    <scope>NUCLEOTIDE SEQUENCE [LARGE SCALE GENOMIC DNA]</scope>
    <source>
        <strain evidence="7 8">2789STDY5834939</strain>
    </source>
</reference>
<dbReference type="GO" id="GO:1901359">
    <property type="term" value="F:tungstate binding"/>
    <property type="evidence" value="ECO:0007669"/>
    <property type="project" value="UniProtKB-ARBA"/>
</dbReference>
<dbReference type="Proteomes" id="UP000095765">
    <property type="component" value="Unassembled WGS sequence"/>
</dbReference>
<dbReference type="FunFam" id="3.40.190.10:FF:000035">
    <property type="entry name" value="Molybdate ABC transporter substrate-binding protein"/>
    <property type="match status" value="1"/>
</dbReference>
<sequence>MMKKAVLAGFMALVTAAALGGCGSKPASSTSSQVPAAVSSAVPSEAAPASQPASSQAQTDKEPVTILVAAAASLEYSYTEQLIPMFQDQYPWITVEGTYDSSGKLQTQIEEGLEADVFMSAAMKQMNALNDEGLMASDSIVELLENKIVLIEPAGSEKFSAFEDIVNADMVAIGDPESVPAGQYAKEALTNLGLWDAVSAKMSLGTNVTEVLGWIAEGSADAGIVYATDAATTDQVRVVAQAPDGSLAEKVIYPVGVTANSAHPEEAKLFTDFLASDEALAVFEEYGFSPNV</sequence>
<dbReference type="EMBL" id="CZBE01000001">
    <property type="protein sequence ID" value="CUP23768.1"/>
    <property type="molecule type" value="Genomic_DNA"/>
</dbReference>